<protein>
    <submittedName>
        <fullName evidence="1">Uncharacterized protein</fullName>
    </submittedName>
</protein>
<proteinExistence type="predicted"/>
<sequence length="50" mass="5870">MGGPEGEIDWPQTELKNKLFKCRWVSNGEKQLRHQTCPQDVDMENLEHES</sequence>
<name>A0AA41SSU7_SCICA</name>
<dbReference type="AlphaFoldDB" id="A0AA41SSU7"/>
<reference evidence="1" key="1">
    <citation type="submission" date="2020-03" db="EMBL/GenBank/DDBJ databases">
        <title>Studies in the Genomics of Life Span.</title>
        <authorList>
            <person name="Glass D."/>
        </authorList>
    </citation>
    <scope>NUCLEOTIDE SEQUENCE</scope>
    <source>
        <strain evidence="1">SUZIE</strain>
        <tissue evidence="1">Muscle</tissue>
    </source>
</reference>
<accession>A0AA41SSU7</accession>
<evidence type="ECO:0000313" key="1">
    <source>
        <dbReference type="EMBL" id="MBZ3870662.1"/>
    </source>
</evidence>
<comment type="caution">
    <text evidence="1">The sequence shown here is derived from an EMBL/GenBank/DDBJ whole genome shotgun (WGS) entry which is preliminary data.</text>
</comment>
<keyword evidence="2" id="KW-1185">Reference proteome</keyword>
<gene>
    <name evidence="1" type="ORF">SUZIE_109060</name>
</gene>
<dbReference type="EMBL" id="JAATJV010151600">
    <property type="protein sequence ID" value="MBZ3870662.1"/>
    <property type="molecule type" value="Genomic_DNA"/>
</dbReference>
<evidence type="ECO:0000313" key="2">
    <source>
        <dbReference type="Proteomes" id="UP001166674"/>
    </source>
</evidence>
<organism evidence="1 2">
    <name type="scientific">Sciurus carolinensis</name>
    <name type="common">Eastern gray squirrel</name>
    <dbReference type="NCBI Taxonomy" id="30640"/>
    <lineage>
        <taxon>Eukaryota</taxon>
        <taxon>Metazoa</taxon>
        <taxon>Chordata</taxon>
        <taxon>Craniata</taxon>
        <taxon>Vertebrata</taxon>
        <taxon>Euteleostomi</taxon>
        <taxon>Mammalia</taxon>
        <taxon>Eutheria</taxon>
        <taxon>Euarchontoglires</taxon>
        <taxon>Glires</taxon>
        <taxon>Rodentia</taxon>
        <taxon>Sciuromorpha</taxon>
        <taxon>Sciuridae</taxon>
        <taxon>Sciurinae</taxon>
        <taxon>Sciurini</taxon>
        <taxon>Sciurus</taxon>
    </lineage>
</organism>
<dbReference type="Proteomes" id="UP001166674">
    <property type="component" value="Unassembled WGS sequence"/>
</dbReference>